<dbReference type="HOGENOM" id="CLU_961052_0_0_1"/>
<name>A9RZK3_PHYPA</name>
<evidence type="ECO:0000256" key="1">
    <source>
        <dbReference type="SAM" id="MobiDB-lite"/>
    </source>
</evidence>
<feature type="compositionally biased region" description="Basic and acidic residues" evidence="1">
    <location>
        <begin position="170"/>
        <end position="184"/>
    </location>
</feature>
<evidence type="ECO:0000313" key="4">
    <source>
        <dbReference type="Proteomes" id="UP000006727"/>
    </source>
</evidence>
<evidence type="ECO:0000313" key="2">
    <source>
        <dbReference type="EMBL" id="PNR62035.1"/>
    </source>
</evidence>
<dbReference type="KEGG" id="ppp:112292667"/>
<dbReference type="RefSeq" id="XP_024397198.1">
    <property type="nucleotide sequence ID" value="XM_024541430.2"/>
</dbReference>
<reference evidence="2 4" key="2">
    <citation type="journal article" date="2018" name="Plant J.">
        <title>The Physcomitrella patens chromosome-scale assembly reveals moss genome structure and evolution.</title>
        <authorList>
            <person name="Lang D."/>
            <person name="Ullrich K.K."/>
            <person name="Murat F."/>
            <person name="Fuchs J."/>
            <person name="Jenkins J."/>
            <person name="Haas F.B."/>
            <person name="Piednoel M."/>
            <person name="Gundlach H."/>
            <person name="Van Bel M."/>
            <person name="Meyberg R."/>
            <person name="Vives C."/>
            <person name="Morata J."/>
            <person name="Symeonidi A."/>
            <person name="Hiss M."/>
            <person name="Muchero W."/>
            <person name="Kamisugi Y."/>
            <person name="Saleh O."/>
            <person name="Blanc G."/>
            <person name="Decker E.L."/>
            <person name="van Gessel N."/>
            <person name="Grimwood J."/>
            <person name="Hayes R.D."/>
            <person name="Graham S.W."/>
            <person name="Gunter L.E."/>
            <person name="McDaniel S.F."/>
            <person name="Hoernstein S.N.W."/>
            <person name="Larsson A."/>
            <person name="Li F.W."/>
            <person name="Perroud P.F."/>
            <person name="Phillips J."/>
            <person name="Ranjan P."/>
            <person name="Rokshar D.S."/>
            <person name="Rothfels C.J."/>
            <person name="Schneider L."/>
            <person name="Shu S."/>
            <person name="Stevenson D.W."/>
            <person name="Thummler F."/>
            <person name="Tillich M."/>
            <person name="Villarreal Aguilar J.C."/>
            <person name="Widiez T."/>
            <person name="Wong G.K."/>
            <person name="Wymore A."/>
            <person name="Zhang Y."/>
            <person name="Zimmer A.D."/>
            <person name="Quatrano R.S."/>
            <person name="Mayer K.F.X."/>
            <person name="Goodstein D."/>
            <person name="Casacuberta J.M."/>
            <person name="Vandepoele K."/>
            <person name="Reski R."/>
            <person name="Cuming A.C."/>
            <person name="Tuskan G.A."/>
            <person name="Maumus F."/>
            <person name="Salse J."/>
            <person name="Schmutz J."/>
            <person name="Rensing S.A."/>
        </authorList>
    </citation>
    <scope>NUCLEOTIDE SEQUENCE [LARGE SCALE GENOMIC DNA]</scope>
    <source>
        <strain evidence="3 4">cv. Gransden 2004</strain>
    </source>
</reference>
<dbReference type="RefSeq" id="XP_024397359.1">
    <property type="nucleotide sequence ID" value="XM_024541591.2"/>
</dbReference>
<proteinExistence type="predicted"/>
<dbReference type="EnsemblPlants" id="Pp3c1_9970V3.1">
    <property type="protein sequence ID" value="PAC:32968119.CDS.1"/>
    <property type="gene ID" value="Pp3c1_9970"/>
</dbReference>
<reference evidence="3" key="3">
    <citation type="submission" date="2020-12" db="UniProtKB">
        <authorList>
            <consortium name="EnsemblPlants"/>
        </authorList>
    </citation>
    <scope>IDENTIFICATION</scope>
</reference>
<dbReference type="EnsemblPlants" id="Pp3c1_9970V3.2">
    <property type="protein sequence ID" value="PAC:32968120.CDS.1"/>
    <property type="gene ID" value="Pp3c1_9970"/>
</dbReference>
<feature type="compositionally biased region" description="Basic and acidic residues" evidence="1">
    <location>
        <begin position="1"/>
        <end position="24"/>
    </location>
</feature>
<dbReference type="OrthoDB" id="10627940at2759"/>
<sequence length="290" mass="32544">MGSRFKEETPFALYDPERDWDGQKHNPSRARPIPVSRAMLSPRAQRSGLAYYDPEQDHELYMNKGTMYSRSEPPPTSPRAQPFGYYDPELDGVRDRERARQGHPIRHVDPESLHKSPHNTSYGGTGSPPRACSPLPDEEFAAASGRGRGSGYGHGPHPTDDTNGRIPSLVDREPGYQRPVRPDRMDEDDLPRRGASFGRGKDSPVPPLGAGRYVYDGLQQPYAPAFEEDLDVPPAPISSNHAHQVYATVFTDPVYNRAVQSNAHAGYSEEPEKQRVQHRKEDVLRHPDQF</sequence>
<gene>
    <name evidence="3" type="primary">LOC112292667</name>
    <name evidence="2" type="ORF">PHYPA_000459</name>
</gene>
<dbReference type="EMBL" id="ABEU02000001">
    <property type="protein sequence ID" value="PNR62035.1"/>
    <property type="molecule type" value="Genomic_DNA"/>
</dbReference>
<dbReference type="Gramene" id="Pp3c1_9970V3.1">
    <property type="protein sequence ID" value="PAC:32968119.CDS.1"/>
    <property type="gene ID" value="Pp3c1_9970"/>
</dbReference>
<keyword evidence="4" id="KW-1185">Reference proteome</keyword>
<feature type="region of interest" description="Disordered" evidence="1">
    <location>
        <begin position="261"/>
        <end position="290"/>
    </location>
</feature>
<dbReference type="Gramene" id="Pp3c1_9970V3.2">
    <property type="protein sequence ID" value="PAC:32968120.CDS.1"/>
    <property type="gene ID" value="Pp3c1_9970"/>
</dbReference>
<dbReference type="RefSeq" id="XP_024397282.1">
    <property type="nucleotide sequence ID" value="XM_024541514.2"/>
</dbReference>
<dbReference type="GeneID" id="112292667"/>
<reference evidence="2 4" key="1">
    <citation type="journal article" date="2008" name="Science">
        <title>The Physcomitrella genome reveals evolutionary insights into the conquest of land by plants.</title>
        <authorList>
            <person name="Rensing S."/>
            <person name="Lang D."/>
            <person name="Zimmer A."/>
            <person name="Terry A."/>
            <person name="Salamov A."/>
            <person name="Shapiro H."/>
            <person name="Nishiyama T."/>
            <person name="Perroud P.-F."/>
            <person name="Lindquist E."/>
            <person name="Kamisugi Y."/>
            <person name="Tanahashi T."/>
            <person name="Sakakibara K."/>
            <person name="Fujita T."/>
            <person name="Oishi K."/>
            <person name="Shin-I T."/>
            <person name="Kuroki Y."/>
            <person name="Toyoda A."/>
            <person name="Suzuki Y."/>
            <person name="Hashimoto A."/>
            <person name="Yamaguchi K."/>
            <person name="Sugano A."/>
            <person name="Kohara Y."/>
            <person name="Fujiyama A."/>
            <person name="Anterola A."/>
            <person name="Aoki S."/>
            <person name="Ashton N."/>
            <person name="Barbazuk W.B."/>
            <person name="Barker E."/>
            <person name="Bennetzen J."/>
            <person name="Bezanilla M."/>
            <person name="Blankenship R."/>
            <person name="Cho S.H."/>
            <person name="Dutcher S."/>
            <person name="Estelle M."/>
            <person name="Fawcett J.A."/>
            <person name="Gundlach H."/>
            <person name="Hanada K."/>
            <person name="Heyl A."/>
            <person name="Hicks K.A."/>
            <person name="Hugh J."/>
            <person name="Lohr M."/>
            <person name="Mayer K."/>
            <person name="Melkozernov A."/>
            <person name="Murata T."/>
            <person name="Nelson D."/>
            <person name="Pils B."/>
            <person name="Prigge M."/>
            <person name="Reiss B."/>
            <person name="Renner T."/>
            <person name="Rombauts S."/>
            <person name="Rushton P."/>
            <person name="Sanderfoot A."/>
            <person name="Schween G."/>
            <person name="Shiu S.-H."/>
            <person name="Stueber K."/>
            <person name="Theodoulou F.L."/>
            <person name="Tu H."/>
            <person name="Van de Peer Y."/>
            <person name="Verrier P.J."/>
            <person name="Waters E."/>
            <person name="Wood A."/>
            <person name="Yang L."/>
            <person name="Cove D."/>
            <person name="Cuming A."/>
            <person name="Hasebe M."/>
            <person name="Lucas S."/>
            <person name="Mishler D.B."/>
            <person name="Reski R."/>
            <person name="Grigoriev I."/>
            <person name="Quatrano R.S."/>
            <person name="Boore J.L."/>
        </authorList>
    </citation>
    <scope>NUCLEOTIDE SEQUENCE [LARGE SCALE GENOMIC DNA]</scope>
    <source>
        <strain evidence="3 4">cv. Gransden 2004</strain>
    </source>
</reference>
<dbReference type="EnsemblPlants" id="Pp3c1_9970V3.3">
    <property type="protein sequence ID" value="PAC:32968121.CDS.1"/>
    <property type="gene ID" value="Pp3c1_9970"/>
</dbReference>
<dbReference type="Proteomes" id="UP000006727">
    <property type="component" value="Chromosome 1"/>
</dbReference>
<accession>A9RZK3</accession>
<protein>
    <submittedName>
        <fullName evidence="2 3">Uncharacterized protein</fullName>
    </submittedName>
</protein>
<evidence type="ECO:0000313" key="3">
    <source>
        <dbReference type="EnsemblPlants" id="PAC:32968119.CDS.1"/>
    </source>
</evidence>
<dbReference type="Gramene" id="Pp3c1_9970V3.3">
    <property type="protein sequence ID" value="PAC:32968121.CDS.1"/>
    <property type="gene ID" value="Pp3c1_9970"/>
</dbReference>
<feature type="compositionally biased region" description="Basic and acidic residues" evidence="1">
    <location>
        <begin position="91"/>
        <end position="114"/>
    </location>
</feature>
<dbReference type="PaxDb" id="3218-PP1S38_3V6.1"/>
<feature type="region of interest" description="Disordered" evidence="1">
    <location>
        <begin position="1"/>
        <end position="213"/>
    </location>
</feature>
<dbReference type="AlphaFoldDB" id="A9RZK3"/>
<organism evidence="2">
    <name type="scientific">Physcomitrium patens</name>
    <name type="common">Spreading-leaved earth moss</name>
    <name type="synonym">Physcomitrella patens</name>
    <dbReference type="NCBI Taxonomy" id="3218"/>
    <lineage>
        <taxon>Eukaryota</taxon>
        <taxon>Viridiplantae</taxon>
        <taxon>Streptophyta</taxon>
        <taxon>Embryophyta</taxon>
        <taxon>Bryophyta</taxon>
        <taxon>Bryophytina</taxon>
        <taxon>Bryopsida</taxon>
        <taxon>Funariidae</taxon>
        <taxon>Funariales</taxon>
        <taxon>Funariaceae</taxon>
        <taxon>Physcomitrium</taxon>
    </lineage>
</organism>
<feature type="compositionally biased region" description="Basic and acidic residues" evidence="1">
    <location>
        <begin position="270"/>
        <end position="290"/>
    </location>
</feature>